<dbReference type="EC" id="3.4.-.-" evidence="8"/>
<dbReference type="InterPro" id="IPR003738">
    <property type="entry name" value="SRAP"/>
</dbReference>
<dbReference type="PANTHER" id="PTHR13604">
    <property type="entry name" value="DC12-RELATED"/>
    <property type="match status" value="1"/>
</dbReference>
<evidence type="ECO:0000256" key="1">
    <source>
        <dbReference type="ARBA" id="ARBA00008136"/>
    </source>
</evidence>
<evidence type="ECO:0000256" key="7">
    <source>
        <dbReference type="ARBA" id="ARBA00023239"/>
    </source>
</evidence>
<keyword evidence="2 8" id="KW-0645">Protease</keyword>
<dbReference type="Gene3D" id="3.90.1680.10">
    <property type="entry name" value="SOS response associated peptidase-like"/>
    <property type="match status" value="1"/>
</dbReference>
<dbReference type="SUPFAM" id="SSF143081">
    <property type="entry name" value="BB1717-like"/>
    <property type="match status" value="1"/>
</dbReference>
<evidence type="ECO:0000313" key="9">
    <source>
        <dbReference type="EMBL" id="MDP9729909.1"/>
    </source>
</evidence>
<reference evidence="9 10" key="1">
    <citation type="submission" date="2023-07" db="EMBL/GenBank/DDBJ databases">
        <title>Genomic Encyclopedia of Type Strains, Phase IV (KMG-IV): sequencing the most valuable type-strain genomes for metagenomic binning, comparative biology and taxonomic classification.</title>
        <authorList>
            <person name="Goeker M."/>
        </authorList>
    </citation>
    <scope>NUCLEOTIDE SEQUENCE [LARGE SCALE GENOMIC DNA]</scope>
    <source>
        <strain evidence="9 10">DSM 25924</strain>
    </source>
</reference>
<dbReference type="PANTHER" id="PTHR13604:SF0">
    <property type="entry name" value="ABASIC SITE PROCESSING PROTEIN HMCES"/>
    <property type="match status" value="1"/>
</dbReference>
<protein>
    <recommendedName>
        <fullName evidence="8">Abasic site processing protein</fullName>
        <ecNumber evidence="8">3.4.-.-</ecNumber>
    </recommendedName>
</protein>
<accession>A0ABT9M045</accession>
<keyword evidence="4 8" id="KW-0378">Hydrolase</keyword>
<comment type="caution">
    <text evidence="9">The sequence shown here is derived from an EMBL/GenBank/DDBJ whole genome shotgun (WGS) entry which is preliminary data.</text>
</comment>
<dbReference type="Proteomes" id="UP001229209">
    <property type="component" value="Unassembled WGS sequence"/>
</dbReference>
<comment type="similarity">
    <text evidence="1 8">Belongs to the SOS response-associated peptidase family.</text>
</comment>
<keyword evidence="6" id="KW-0238">DNA-binding</keyword>
<dbReference type="RefSeq" id="WP_238413772.1">
    <property type="nucleotide sequence ID" value="NZ_JAURUO010000029.1"/>
</dbReference>
<gene>
    <name evidence="9" type="ORF">J2S04_002886</name>
</gene>
<evidence type="ECO:0000313" key="10">
    <source>
        <dbReference type="Proteomes" id="UP001229209"/>
    </source>
</evidence>
<evidence type="ECO:0000256" key="8">
    <source>
        <dbReference type="RuleBase" id="RU364100"/>
    </source>
</evidence>
<dbReference type="Pfam" id="PF02586">
    <property type="entry name" value="SRAP"/>
    <property type="match status" value="1"/>
</dbReference>
<organism evidence="9 10">
    <name type="scientific">Alicyclobacillus tolerans</name>
    <dbReference type="NCBI Taxonomy" id="90970"/>
    <lineage>
        <taxon>Bacteria</taxon>
        <taxon>Bacillati</taxon>
        <taxon>Bacillota</taxon>
        <taxon>Bacilli</taxon>
        <taxon>Bacillales</taxon>
        <taxon>Alicyclobacillaceae</taxon>
        <taxon>Alicyclobacillus</taxon>
    </lineage>
</organism>
<dbReference type="InterPro" id="IPR036590">
    <property type="entry name" value="SRAP-like"/>
</dbReference>
<keyword evidence="7" id="KW-0456">Lyase</keyword>
<sequence>MERWEYLLCGRFAFYFDDFSDVRRFFHVDVATEIPQSHYNLAPGQAIPAIVSDGEKHRFGTLHWGLQPAAWYGQGPKPINTRVETLHTNIVLRQLAERKRIIILASGYYEWDRQKQPYYFSLKDQPWFALAGIYDVWRAENGETIRTCSILTTKANAVVSDIHTRMPVILQQRHVPEYLSRQEIPLAKLKSMLKPFRESDMRHHKVSPKVGNFRYNRVECVEPVE</sequence>
<evidence type="ECO:0000256" key="5">
    <source>
        <dbReference type="ARBA" id="ARBA00023124"/>
    </source>
</evidence>
<evidence type="ECO:0000256" key="2">
    <source>
        <dbReference type="ARBA" id="ARBA00022670"/>
    </source>
</evidence>
<evidence type="ECO:0000256" key="6">
    <source>
        <dbReference type="ARBA" id="ARBA00023125"/>
    </source>
</evidence>
<dbReference type="EMBL" id="JAURUO010000029">
    <property type="protein sequence ID" value="MDP9729909.1"/>
    <property type="molecule type" value="Genomic_DNA"/>
</dbReference>
<evidence type="ECO:0000256" key="3">
    <source>
        <dbReference type="ARBA" id="ARBA00022763"/>
    </source>
</evidence>
<proteinExistence type="inferred from homology"/>
<name>A0ABT9M045_9BACL</name>
<keyword evidence="3" id="KW-0227">DNA damage</keyword>
<evidence type="ECO:0000256" key="4">
    <source>
        <dbReference type="ARBA" id="ARBA00022801"/>
    </source>
</evidence>
<keyword evidence="5" id="KW-0190">Covalent protein-DNA linkage</keyword>
<keyword evidence="10" id="KW-1185">Reference proteome</keyword>